<dbReference type="SUPFAM" id="SSF55961">
    <property type="entry name" value="Bet v1-like"/>
    <property type="match status" value="1"/>
</dbReference>
<dbReference type="InterPro" id="IPR005031">
    <property type="entry name" value="COQ10_START"/>
</dbReference>
<gene>
    <name evidence="4" type="ORF">TrCOL_g5482</name>
</gene>
<protein>
    <recommendedName>
        <fullName evidence="3">Coenzyme Q-binding protein COQ10 START domain-containing protein</fullName>
    </recommendedName>
</protein>
<accession>A0A9W7GF04</accession>
<dbReference type="InterPro" id="IPR023393">
    <property type="entry name" value="START-like_dom_sf"/>
</dbReference>
<evidence type="ECO:0000313" key="5">
    <source>
        <dbReference type="Proteomes" id="UP001165065"/>
    </source>
</evidence>
<dbReference type="Gene3D" id="3.30.530.20">
    <property type="match status" value="1"/>
</dbReference>
<keyword evidence="2" id="KW-0732">Signal</keyword>
<feature type="domain" description="Coenzyme Q-binding protein COQ10 START" evidence="3">
    <location>
        <begin position="83"/>
        <end position="211"/>
    </location>
</feature>
<feature type="region of interest" description="Disordered" evidence="1">
    <location>
        <begin position="27"/>
        <end position="47"/>
    </location>
</feature>
<name>A0A9W7GF04_9STRA</name>
<evidence type="ECO:0000313" key="4">
    <source>
        <dbReference type="EMBL" id="GMI44152.1"/>
    </source>
</evidence>
<dbReference type="AlphaFoldDB" id="A0A9W7GF04"/>
<evidence type="ECO:0000259" key="3">
    <source>
        <dbReference type="Pfam" id="PF03364"/>
    </source>
</evidence>
<feature type="region of interest" description="Disordered" evidence="1">
    <location>
        <begin position="216"/>
        <end position="240"/>
    </location>
</feature>
<feature type="compositionally biased region" description="Basic and acidic residues" evidence="1">
    <location>
        <begin position="217"/>
        <end position="231"/>
    </location>
</feature>
<organism evidence="4 5">
    <name type="scientific">Triparma columacea</name>
    <dbReference type="NCBI Taxonomy" id="722753"/>
    <lineage>
        <taxon>Eukaryota</taxon>
        <taxon>Sar</taxon>
        <taxon>Stramenopiles</taxon>
        <taxon>Ochrophyta</taxon>
        <taxon>Bolidophyceae</taxon>
        <taxon>Parmales</taxon>
        <taxon>Triparmaceae</taxon>
        <taxon>Triparma</taxon>
    </lineage>
</organism>
<feature type="chain" id="PRO_5040806325" description="Coenzyme Q-binding protein COQ10 START domain-containing protein" evidence="2">
    <location>
        <begin position="23"/>
        <end position="240"/>
    </location>
</feature>
<dbReference type="Proteomes" id="UP001165065">
    <property type="component" value="Unassembled WGS sequence"/>
</dbReference>
<dbReference type="OrthoDB" id="41924at2759"/>
<dbReference type="Pfam" id="PF03364">
    <property type="entry name" value="Polyketide_cyc"/>
    <property type="match status" value="1"/>
</dbReference>
<proteinExistence type="predicted"/>
<keyword evidence="5" id="KW-1185">Reference proteome</keyword>
<evidence type="ECO:0000256" key="1">
    <source>
        <dbReference type="SAM" id="MobiDB-lite"/>
    </source>
</evidence>
<feature type="signal peptide" evidence="2">
    <location>
        <begin position="1"/>
        <end position="22"/>
    </location>
</feature>
<dbReference type="EMBL" id="BRYA01000208">
    <property type="protein sequence ID" value="GMI44152.1"/>
    <property type="molecule type" value="Genomic_DNA"/>
</dbReference>
<comment type="caution">
    <text evidence="4">The sequence shown here is derived from an EMBL/GenBank/DDBJ whole genome shotgun (WGS) entry which is preliminary data.</text>
</comment>
<reference evidence="5" key="1">
    <citation type="journal article" date="2023" name="Commun. Biol.">
        <title>Genome analysis of Parmales, the sister group of diatoms, reveals the evolutionary specialization of diatoms from phago-mixotrophs to photoautotrophs.</title>
        <authorList>
            <person name="Ban H."/>
            <person name="Sato S."/>
            <person name="Yoshikawa S."/>
            <person name="Yamada K."/>
            <person name="Nakamura Y."/>
            <person name="Ichinomiya M."/>
            <person name="Sato N."/>
            <person name="Blanc-Mathieu R."/>
            <person name="Endo H."/>
            <person name="Kuwata A."/>
            <person name="Ogata H."/>
        </authorList>
    </citation>
    <scope>NUCLEOTIDE SEQUENCE [LARGE SCALE GENOMIC DNA]</scope>
</reference>
<evidence type="ECO:0000256" key="2">
    <source>
        <dbReference type="SAM" id="SignalP"/>
    </source>
</evidence>
<sequence>MFCNLHVLHVLLLSLLLASALGKRPSSHPHQGKLAPYEPGTVPIDLSKDDERKLSKGEPVMKQIPSADPNIKGGRALCVQDIESPISDVWSQILSFNSYVGKVPKLKTSSIYEQKELEGGNRKNIKVKMVIGVMPGYKYECYYDHVLHRDSKSLTWRLDYSKYSDFDDVSGHWNLDPLSERRTRVYYACDLKMKGKVPGPVMNILSKKALKEATGWVKRESEKATKGRGAEAPEGAMPQA</sequence>